<name>A0A2N0B4B1_9LEPT</name>
<dbReference type="OrthoDB" id="9800516at2"/>
<organism evidence="3">
    <name type="scientific">Leptospira ellisii</name>
    <dbReference type="NCBI Taxonomy" id="2023197"/>
    <lineage>
        <taxon>Bacteria</taxon>
        <taxon>Pseudomonadati</taxon>
        <taxon>Spirochaetota</taxon>
        <taxon>Spirochaetia</taxon>
        <taxon>Leptospirales</taxon>
        <taxon>Leptospiraceae</taxon>
        <taxon>Leptospira</taxon>
    </lineage>
</organism>
<evidence type="ECO:0000313" key="3">
    <source>
        <dbReference type="EMBL" id="PJZ91308.1"/>
    </source>
</evidence>
<dbReference type="InterPro" id="IPR029062">
    <property type="entry name" value="Class_I_gatase-like"/>
</dbReference>
<keyword evidence="4" id="KW-1185">Reference proteome</keyword>
<dbReference type="GO" id="GO:0008233">
    <property type="term" value="F:peptidase activity"/>
    <property type="evidence" value="ECO:0007669"/>
    <property type="project" value="UniProtKB-KW"/>
</dbReference>
<dbReference type="InterPro" id="IPR002818">
    <property type="entry name" value="DJ-1/PfpI"/>
</dbReference>
<gene>
    <name evidence="2" type="ORF">CH379_015985</name>
    <name evidence="3" type="ORF">CH379_19390</name>
</gene>
<dbReference type="Pfam" id="PF01965">
    <property type="entry name" value="DJ-1_PfpI"/>
    <property type="match status" value="1"/>
</dbReference>
<proteinExistence type="predicted"/>
<keyword evidence="3" id="KW-0645">Protease</keyword>
<dbReference type="AlphaFoldDB" id="A0A2N0B4B1"/>
<dbReference type="SUPFAM" id="SSF52317">
    <property type="entry name" value="Class I glutamine amidotransferase-like"/>
    <property type="match status" value="1"/>
</dbReference>
<reference evidence="2 4" key="2">
    <citation type="journal article" date="2018" name="Microb. Genom.">
        <title>Deciphering the unexplored Leptospira diversity from soils uncovers genomic evolution to virulence.</title>
        <authorList>
            <person name="Thibeaux R."/>
            <person name="Iraola G."/>
            <person name="Ferres I."/>
            <person name="Bierque E."/>
            <person name="Girault D."/>
            <person name="Soupe-Gilbert M.E."/>
            <person name="Picardeau M."/>
            <person name="Goarant C."/>
        </authorList>
    </citation>
    <scope>NUCLEOTIDE SEQUENCE [LARGE SCALE GENOMIC DNA]</scope>
    <source>
        <strain evidence="2 4">ATI7-C-A5</strain>
    </source>
</reference>
<feature type="domain" description="DJ-1/PfpI" evidence="1">
    <location>
        <begin position="3"/>
        <end position="162"/>
    </location>
</feature>
<dbReference type="CDD" id="cd03135">
    <property type="entry name" value="GATase1_DJ-1"/>
    <property type="match status" value="1"/>
</dbReference>
<dbReference type="PANTHER" id="PTHR48094">
    <property type="entry name" value="PROTEIN/NUCLEIC ACID DEGLYCASE DJ-1-RELATED"/>
    <property type="match status" value="1"/>
</dbReference>
<dbReference type="NCBIfam" id="TIGR01383">
    <property type="entry name" value="not_thiJ"/>
    <property type="match status" value="1"/>
</dbReference>
<dbReference type="PANTHER" id="PTHR48094:SF12">
    <property type="entry name" value="PARKINSON DISEASE PROTEIN 7 HOMOLOG"/>
    <property type="match status" value="1"/>
</dbReference>
<dbReference type="Proteomes" id="UP000232122">
    <property type="component" value="Unassembled WGS sequence"/>
</dbReference>
<evidence type="ECO:0000313" key="4">
    <source>
        <dbReference type="Proteomes" id="UP000232122"/>
    </source>
</evidence>
<dbReference type="Gene3D" id="3.40.50.880">
    <property type="match status" value="1"/>
</dbReference>
<dbReference type="InterPro" id="IPR006287">
    <property type="entry name" value="DJ-1"/>
</dbReference>
<sequence length="181" mass="19367">MPKVLVPFADGMEEMEAVIVVDTLRRAGIEVVSASLKEGPVTASRGVRILADKTLDEVRSDDFDMIVLPGGNGGTRALGSDPRISEILRNRRRNGLWIAAICAAPSILVHQNILTQNQKFTAFPGVVSDAPGYTGSRLEISGKIVTSVGPGSAFEFSLELIRILTDPETADRVKTALQLPA</sequence>
<reference evidence="2" key="3">
    <citation type="submission" date="2023-10" db="EMBL/GenBank/DDBJ databases">
        <authorList>
            <person name="Picardeau M."/>
            <person name="Thibeaux R."/>
        </authorList>
    </citation>
    <scope>NUCLEOTIDE SEQUENCE</scope>
    <source>
        <strain evidence="2">ATI7-C-A5</strain>
    </source>
</reference>
<comment type="caution">
    <text evidence="3">The sequence shown here is derived from an EMBL/GenBank/DDBJ whole genome shotgun (WGS) entry which is preliminary data.</text>
</comment>
<accession>A0A2N0BER7</accession>
<evidence type="ECO:0000259" key="1">
    <source>
        <dbReference type="Pfam" id="PF01965"/>
    </source>
</evidence>
<dbReference type="InterPro" id="IPR050325">
    <property type="entry name" value="Prot/Nucl_acid_deglycase"/>
</dbReference>
<keyword evidence="3" id="KW-0378">Hydrolase</keyword>
<dbReference type="GO" id="GO:0005737">
    <property type="term" value="C:cytoplasm"/>
    <property type="evidence" value="ECO:0007669"/>
    <property type="project" value="TreeGrafter"/>
</dbReference>
<evidence type="ECO:0000313" key="2">
    <source>
        <dbReference type="EMBL" id="MDV6237132.1"/>
    </source>
</evidence>
<protein>
    <submittedName>
        <fullName evidence="2">DJ-1/PfpI family protein</fullName>
    </submittedName>
    <submittedName>
        <fullName evidence="3">Protease</fullName>
    </submittedName>
</protein>
<dbReference type="EMBL" id="NPEF02000019">
    <property type="protein sequence ID" value="MDV6237132.1"/>
    <property type="molecule type" value="Genomic_DNA"/>
</dbReference>
<reference evidence="3" key="1">
    <citation type="submission" date="2017-07" db="EMBL/GenBank/DDBJ databases">
        <title>Leptospira spp. isolated from tropical soils.</title>
        <authorList>
            <person name="Thibeaux R."/>
            <person name="Iraola G."/>
            <person name="Ferres I."/>
            <person name="Bierque E."/>
            <person name="Girault D."/>
            <person name="Soupe-Gilbert M.-E."/>
            <person name="Picardeau M."/>
            <person name="Goarant C."/>
        </authorList>
    </citation>
    <scope>NUCLEOTIDE SEQUENCE [LARGE SCALE GENOMIC DNA]</scope>
    <source>
        <strain evidence="3">ATI7-C-A5</strain>
    </source>
</reference>
<dbReference type="RefSeq" id="WP_100748516.1">
    <property type="nucleotide sequence ID" value="NZ_NPEF02000019.1"/>
</dbReference>
<accession>A0A2N0B4B1</accession>
<dbReference type="EMBL" id="NPEF01000314">
    <property type="protein sequence ID" value="PJZ91308.1"/>
    <property type="molecule type" value="Genomic_DNA"/>
</dbReference>
<dbReference type="GO" id="GO:0006508">
    <property type="term" value="P:proteolysis"/>
    <property type="evidence" value="ECO:0007669"/>
    <property type="project" value="UniProtKB-KW"/>
</dbReference>